<evidence type="ECO:0000313" key="3">
    <source>
        <dbReference type="Proteomes" id="UP000034805"/>
    </source>
</evidence>
<protein>
    <submittedName>
        <fullName evidence="2">Uncharacterized protein</fullName>
    </submittedName>
</protein>
<accession>A0A0N8JZN0</accession>
<feature type="compositionally biased region" description="Basic and acidic residues" evidence="1">
    <location>
        <begin position="22"/>
        <end position="35"/>
    </location>
</feature>
<dbReference type="Proteomes" id="UP000034805">
    <property type="component" value="Unassembled WGS sequence"/>
</dbReference>
<dbReference type="EMBL" id="JARO02003781">
    <property type="protein sequence ID" value="KPP69793.1"/>
    <property type="molecule type" value="Genomic_DNA"/>
</dbReference>
<evidence type="ECO:0000256" key="1">
    <source>
        <dbReference type="SAM" id="MobiDB-lite"/>
    </source>
</evidence>
<proteinExistence type="predicted"/>
<organism evidence="2 3">
    <name type="scientific">Scleropages formosus</name>
    <name type="common">Asian bonytongue</name>
    <name type="synonym">Osteoglossum formosum</name>
    <dbReference type="NCBI Taxonomy" id="113540"/>
    <lineage>
        <taxon>Eukaryota</taxon>
        <taxon>Metazoa</taxon>
        <taxon>Chordata</taxon>
        <taxon>Craniata</taxon>
        <taxon>Vertebrata</taxon>
        <taxon>Euteleostomi</taxon>
        <taxon>Actinopterygii</taxon>
        <taxon>Neopterygii</taxon>
        <taxon>Teleostei</taxon>
        <taxon>Osteoglossocephala</taxon>
        <taxon>Osteoglossomorpha</taxon>
        <taxon>Osteoglossiformes</taxon>
        <taxon>Osteoglossidae</taxon>
        <taxon>Scleropages</taxon>
    </lineage>
</organism>
<feature type="region of interest" description="Disordered" evidence="1">
    <location>
        <begin position="1"/>
        <end position="35"/>
    </location>
</feature>
<dbReference type="AlphaFoldDB" id="A0A0N8JZN0"/>
<comment type="caution">
    <text evidence="2">The sequence shown here is derived from an EMBL/GenBank/DDBJ whole genome shotgun (WGS) entry which is preliminary data.</text>
</comment>
<name>A0A0N8JZN0_SCLFO</name>
<sequence>MDSGHRQMEHAVSIGFAPRAPCPEEHRAQRGGVGRKEAVRVVQYSRFESKIHDLREQMMNSSMSSGSGSLRTSEKRSLYVRYTSSFVRVLNE</sequence>
<reference evidence="2 3" key="1">
    <citation type="submission" date="2015-08" db="EMBL/GenBank/DDBJ databases">
        <title>The genome of the Asian arowana (Scleropages formosus).</title>
        <authorList>
            <person name="Tan M.H."/>
            <person name="Gan H.M."/>
            <person name="Croft L.J."/>
            <person name="Austin C.M."/>
        </authorList>
    </citation>
    <scope>NUCLEOTIDE SEQUENCE [LARGE SCALE GENOMIC DNA]</scope>
    <source>
        <strain evidence="2">Aro1</strain>
    </source>
</reference>
<gene>
    <name evidence="2" type="ORF">Z043_111423</name>
</gene>
<evidence type="ECO:0000313" key="2">
    <source>
        <dbReference type="EMBL" id="KPP69793.1"/>
    </source>
</evidence>